<evidence type="ECO:0000256" key="3">
    <source>
        <dbReference type="ARBA" id="ARBA00023002"/>
    </source>
</evidence>
<dbReference type="InterPro" id="IPR009770">
    <property type="entry name" value="HGLS"/>
</dbReference>
<organism evidence="8 9">
    <name type="scientific">Elstera litoralis</name>
    <dbReference type="NCBI Taxonomy" id="552518"/>
    <lineage>
        <taxon>Bacteria</taxon>
        <taxon>Pseudomonadati</taxon>
        <taxon>Pseudomonadota</taxon>
        <taxon>Alphaproteobacteria</taxon>
        <taxon>Rhodospirillales</taxon>
        <taxon>Rhodospirillaceae</taxon>
        <taxon>Elstera</taxon>
    </lineage>
</organism>
<dbReference type="GO" id="GO:0051213">
    <property type="term" value="F:dioxygenase activity"/>
    <property type="evidence" value="ECO:0007669"/>
    <property type="project" value="UniProtKB-KW"/>
</dbReference>
<comment type="caution">
    <text evidence="8">The sequence shown here is derived from an EMBL/GenBank/DDBJ whole genome shotgun (WGS) entry which is preliminary data.</text>
</comment>
<accession>A0A0F3IPT3</accession>
<evidence type="ECO:0000256" key="7">
    <source>
        <dbReference type="ARBA" id="ARBA00035045"/>
    </source>
</evidence>
<dbReference type="EC" id="1.13.11.93" evidence="6"/>
<comment type="cofactor">
    <cofactor evidence="1">
        <name>Fe(2+)</name>
        <dbReference type="ChEBI" id="CHEBI:29033"/>
    </cofactor>
</comment>
<evidence type="ECO:0000256" key="2">
    <source>
        <dbReference type="ARBA" id="ARBA00022964"/>
    </source>
</evidence>
<proteinExistence type="inferred from homology"/>
<keyword evidence="4" id="KW-0408">Iron</keyword>
<reference evidence="8 9" key="1">
    <citation type="submission" date="2015-03" db="EMBL/GenBank/DDBJ databases">
        <title>Draft genome sequence of Elstera litoralis.</title>
        <authorList>
            <person name="Rahalkar M.C."/>
            <person name="Dhakephalkar P.K."/>
            <person name="Pore S.D."/>
            <person name="Arora P."/>
            <person name="Kapse N.G."/>
            <person name="Pandit P.S."/>
        </authorList>
    </citation>
    <scope>NUCLEOTIDE SEQUENCE [LARGE SCALE GENOMIC DNA]</scope>
    <source>
        <strain evidence="8 9">Dia-1</strain>
    </source>
</reference>
<dbReference type="Proteomes" id="UP000033774">
    <property type="component" value="Unassembled WGS sequence"/>
</dbReference>
<evidence type="ECO:0000313" key="9">
    <source>
        <dbReference type="Proteomes" id="UP000033774"/>
    </source>
</evidence>
<evidence type="ECO:0000256" key="1">
    <source>
        <dbReference type="ARBA" id="ARBA00001954"/>
    </source>
</evidence>
<dbReference type="PANTHER" id="PTHR31136:SF5">
    <property type="entry name" value="2-OXOADIPATE DIOXYGENASE_DECARBOXYLASE, CHLOROPLASTIC"/>
    <property type="match status" value="1"/>
</dbReference>
<keyword evidence="9" id="KW-1185">Reference proteome</keyword>
<dbReference type="PANTHER" id="PTHR31136">
    <property type="entry name" value="DUF1338 DOMAIN-CONTAINING PROTEIN"/>
    <property type="match status" value="1"/>
</dbReference>
<dbReference type="SMART" id="SM01150">
    <property type="entry name" value="DUF1338"/>
    <property type="match status" value="1"/>
</dbReference>
<protein>
    <recommendedName>
        <fullName evidence="6">2-oxoadipate dioxygenase/decarboxylase</fullName>
        <ecNumber evidence="6">1.13.11.93</ecNumber>
    </recommendedName>
    <alternativeName>
        <fullName evidence="7">2-hydroxyglutarate synthase</fullName>
    </alternativeName>
</protein>
<name>A0A0F3IPT3_9PROT</name>
<evidence type="ECO:0000256" key="4">
    <source>
        <dbReference type="ARBA" id="ARBA00023004"/>
    </source>
</evidence>
<evidence type="ECO:0000256" key="6">
    <source>
        <dbReference type="ARBA" id="ARBA00035023"/>
    </source>
</evidence>
<keyword evidence="2" id="KW-0223">Dioxygenase</keyword>
<dbReference type="AlphaFoldDB" id="A0A0F3IPT3"/>
<gene>
    <name evidence="8" type="ORF">VZ95_15835</name>
</gene>
<dbReference type="PATRIC" id="fig|552518.3.peg.3046"/>
<comment type="similarity">
    <text evidence="5">Belongs to the 2-oxoadipate dioxygenase/decarboxylase family.</text>
</comment>
<evidence type="ECO:0000313" key="8">
    <source>
        <dbReference type="EMBL" id="KJV08741.1"/>
    </source>
</evidence>
<dbReference type="Pfam" id="PF07063">
    <property type="entry name" value="HGLS"/>
    <property type="match status" value="1"/>
</dbReference>
<keyword evidence="3" id="KW-0560">Oxidoreductase</keyword>
<evidence type="ECO:0000256" key="5">
    <source>
        <dbReference type="ARBA" id="ARBA00035013"/>
    </source>
</evidence>
<dbReference type="EMBL" id="LAJY01000465">
    <property type="protein sequence ID" value="KJV08741.1"/>
    <property type="molecule type" value="Genomic_DNA"/>
</dbReference>
<sequence length="297" mass="31699">MAQALNMVLFDDLMVRVPAAAAYIADKRAAGEKSVHDHGAVRTVDGPVTGALPRGQDALVRLLTPLGYRQNGLYPLDRLKMTGRSYGQVDFPEDIAQFFVSELHVDRFSPAFGAAVANVLKDSVDPLDAATVATLAAFERDGAVDLDAAVAALPVIARGFDRHHPAPSLTDYEALKAESAEMAWIATEGNAFNHATDRVPDVDALAAQQKALGRPMKDAVEVSASGRVRQTAFRAAQVQRPFVDASGATVMREVPGSFYEFITRDSMTDDATGGKKLDLGFDSSNAQGIFKMTATAS</sequence>
<dbReference type="Gene3D" id="3.10.180.50">
    <property type="match status" value="1"/>
</dbReference>